<dbReference type="InterPro" id="IPR031158">
    <property type="entry name" value="GH10_AS"/>
</dbReference>
<dbReference type="PROSITE" id="PS51257">
    <property type="entry name" value="PROKAR_LIPOPROTEIN"/>
    <property type="match status" value="1"/>
</dbReference>
<feature type="active site" description="Nucleophile" evidence="10">
    <location>
        <position position="630"/>
    </location>
</feature>
<accession>A0AA41YDD5</accession>
<protein>
    <recommendedName>
        <fullName evidence="3">endo-1,4-beta-xylanase</fullName>
        <ecNumber evidence="3">3.2.1.8</ecNumber>
    </recommendedName>
</protein>
<evidence type="ECO:0000256" key="6">
    <source>
        <dbReference type="ARBA" id="ARBA00022801"/>
    </source>
</evidence>
<keyword evidence="6" id="KW-0378">Hydrolase</keyword>
<dbReference type="InterPro" id="IPR001000">
    <property type="entry name" value="GH10_dom"/>
</dbReference>
<comment type="caution">
    <text evidence="12">The sequence shown here is derived from an EMBL/GenBank/DDBJ whole genome shotgun (WGS) entry which is preliminary data.</text>
</comment>
<evidence type="ECO:0000256" key="2">
    <source>
        <dbReference type="ARBA" id="ARBA00007495"/>
    </source>
</evidence>
<dbReference type="PANTHER" id="PTHR31490">
    <property type="entry name" value="GLYCOSYL HYDROLASE"/>
    <property type="match status" value="1"/>
</dbReference>
<dbReference type="InterPro" id="IPR008979">
    <property type="entry name" value="Galactose-bd-like_sf"/>
</dbReference>
<evidence type="ECO:0000256" key="4">
    <source>
        <dbReference type="ARBA" id="ARBA00022651"/>
    </source>
</evidence>
<evidence type="ECO:0000256" key="9">
    <source>
        <dbReference type="ARBA" id="ARBA00023326"/>
    </source>
</evidence>
<keyword evidence="8" id="KW-0326">Glycosidase</keyword>
<gene>
    <name evidence="12" type="ORF">N2K84_11110</name>
</gene>
<feature type="domain" description="GH10" evidence="11">
    <location>
        <begin position="442"/>
        <end position="713"/>
    </location>
</feature>
<keyword evidence="5" id="KW-0732">Signal</keyword>
<dbReference type="Gene3D" id="3.20.20.80">
    <property type="entry name" value="Glycosidases"/>
    <property type="match status" value="2"/>
</dbReference>
<dbReference type="InterPro" id="IPR017853">
    <property type="entry name" value="GH"/>
</dbReference>
<dbReference type="PANTHER" id="PTHR31490:SF88">
    <property type="entry name" value="BETA-XYLANASE"/>
    <property type="match status" value="1"/>
</dbReference>
<dbReference type="SMART" id="SM00633">
    <property type="entry name" value="Glyco_10"/>
    <property type="match status" value="1"/>
</dbReference>
<dbReference type="PROSITE" id="PS51760">
    <property type="entry name" value="GH10_2"/>
    <property type="match status" value="1"/>
</dbReference>
<dbReference type="GO" id="GO:0031176">
    <property type="term" value="F:endo-1,4-beta-xylanase activity"/>
    <property type="evidence" value="ECO:0007669"/>
    <property type="project" value="UniProtKB-EC"/>
</dbReference>
<sequence>MKHLNKFWLGAFALSVLASCVDDSRLGFDVEKPESLAKLEYLNDYDVLKSYVDRSANPDFKLGAGVSVDEFNKQGLVYSHIMSNFDEVTAGWEMKHGGIVQNDGSLNLARVSNFITTAQEAGITIYGHTLAWHANQNAEYLNSIIADREIEIDPSDGNNSLHATTPNANANVWDWQLEYVLPTPLTQGVGYTLTMRAKASSPTTVAFWRTDGSSTNYGPDIAFGESWSDASVTFTPSMNATKLQFCFGKFAGDLYFDDMVLTASGSEENLIENGAFDEETLSGWQKPSWHGYTFLVEPVAAGPAKWWTNLVTNSDVEGDDVSSFFATEIAVGPDPATIGAEGTGADGVGRAIVVQSGDNPVNAWDTQFFVKAPQQLLAGQAYRFSMKVKADKPATIESQAHNNPGGYLHWSMVGSPSVTTEWQEYTNSGIISAEQAGANGMNTIAFNLAVFPEANTYYFDDIVWEIEESGNKRPLTPEEKADTLSWALENWISGTLEMTKEYVKAWDVVNEPMDDGNPYELKTGVGKTDMAADEFYWQDYLGKDYAVMAFNLARQYGSPDDIHFINDYNLEYNIDKCKGLIQYVEYIEAAGAQVDGIGTQMHINVNSDKDKIVEMFELLAATGKLIKISELDMGIDGKTTLEATDEDYIAQAEMYQFVVEKYFEIIPANQRYGITIWSPTDSPDGSSWRPNEPIGLWTEDYYRKRAYAGFADGLSGN</sequence>
<keyword evidence="4" id="KW-0858">Xylan degradation</keyword>
<evidence type="ECO:0000256" key="5">
    <source>
        <dbReference type="ARBA" id="ARBA00022729"/>
    </source>
</evidence>
<reference evidence="12" key="1">
    <citation type="submission" date="2022-10" db="EMBL/GenBank/DDBJ databases">
        <title>Gaoshiqiia sediminis gen. nov., sp. nov., isolated from coastal sediment.</title>
        <authorList>
            <person name="Yu W.X."/>
            <person name="Mu D.S."/>
            <person name="Du J.Z."/>
            <person name="Liang Y.Q."/>
        </authorList>
    </citation>
    <scope>NUCLEOTIDE SEQUENCE</scope>
    <source>
        <strain evidence="12">A06</strain>
    </source>
</reference>
<evidence type="ECO:0000259" key="11">
    <source>
        <dbReference type="PROSITE" id="PS51760"/>
    </source>
</evidence>
<evidence type="ECO:0000313" key="12">
    <source>
        <dbReference type="EMBL" id="MCW0483282.1"/>
    </source>
</evidence>
<dbReference type="SUPFAM" id="SSF51445">
    <property type="entry name" value="(Trans)glycosidases"/>
    <property type="match status" value="1"/>
</dbReference>
<keyword evidence="13" id="KW-1185">Reference proteome</keyword>
<evidence type="ECO:0000256" key="1">
    <source>
        <dbReference type="ARBA" id="ARBA00000681"/>
    </source>
</evidence>
<evidence type="ECO:0000256" key="8">
    <source>
        <dbReference type="ARBA" id="ARBA00023295"/>
    </source>
</evidence>
<dbReference type="EC" id="3.2.1.8" evidence="3"/>
<dbReference type="AlphaFoldDB" id="A0AA41YDD5"/>
<keyword evidence="9" id="KW-0624">Polysaccharide degradation</keyword>
<comment type="catalytic activity">
    <reaction evidence="1">
        <text>Endohydrolysis of (1-&gt;4)-beta-D-xylosidic linkages in xylans.</text>
        <dbReference type="EC" id="3.2.1.8"/>
    </reaction>
</comment>
<evidence type="ECO:0000256" key="10">
    <source>
        <dbReference type="PROSITE-ProRule" id="PRU10061"/>
    </source>
</evidence>
<dbReference type="PROSITE" id="PS00591">
    <property type="entry name" value="GH10_1"/>
    <property type="match status" value="1"/>
</dbReference>
<evidence type="ECO:0000256" key="7">
    <source>
        <dbReference type="ARBA" id="ARBA00023277"/>
    </source>
</evidence>
<dbReference type="GO" id="GO:0045493">
    <property type="term" value="P:xylan catabolic process"/>
    <property type="evidence" value="ECO:0007669"/>
    <property type="project" value="UniProtKB-KW"/>
</dbReference>
<evidence type="ECO:0000313" key="13">
    <source>
        <dbReference type="Proteomes" id="UP001163821"/>
    </source>
</evidence>
<dbReference type="SUPFAM" id="SSF49785">
    <property type="entry name" value="Galactose-binding domain-like"/>
    <property type="match status" value="2"/>
</dbReference>
<dbReference type="Proteomes" id="UP001163821">
    <property type="component" value="Unassembled WGS sequence"/>
</dbReference>
<keyword evidence="7" id="KW-0119">Carbohydrate metabolism</keyword>
<comment type="similarity">
    <text evidence="2">Belongs to the glycosyl hydrolase 10 (cellulase F) family.</text>
</comment>
<name>A0AA41YDD5_9BACT</name>
<dbReference type="RefSeq" id="WP_282591884.1">
    <property type="nucleotide sequence ID" value="NZ_JAPAAF010000014.1"/>
</dbReference>
<evidence type="ECO:0000256" key="3">
    <source>
        <dbReference type="ARBA" id="ARBA00012590"/>
    </source>
</evidence>
<organism evidence="12 13">
    <name type="scientific">Gaoshiqia sediminis</name>
    <dbReference type="NCBI Taxonomy" id="2986998"/>
    <lineage>
        <taxon>Bacteria</taxon>
        <taxon>Pseudomonadati</taxon>
        <taxon>Bacteroidota</taxon>
        <taxon>Bacteroidia</taxon>
        <taxon>Marinilabiliales</taxon>
        <taxon>Prolixibacteraceae</taxon>
        <taxon>Gaoshiqia</taxon>
    </lineage>
</organism>
<dbReference type="Gene3D" id="2.60.120.260">
    <property type="entry name" value="Galactose-binding domain-like"/>
    <property type="match status" value="1"/>
</dbReference>
<proteinExistence type="inferred from homology"/>
<dbReference type="EMBL" id="JAPAAF010000014">
    <property type="protein sequence ID" value="MCW0483282.1"/>
    <property type="molecule type" value="Genomic_DNA"/>
</dbReference>
<dbReference type="Pfam" id="PF00331">
    <property type="entry name" value="Glyco_hydro_10"/>
    <property type="match status" value="2"/>
</dbReference>
<dbReference type="InterPro" id="IPR044846">
    <property type="entry name" value="GH10"/>
</dbReference>